<organism evidence="2 3">
    <name type="scientific">Zizania palustris</name>
    <name type="common">Northern wild rice</name>
    <dbReference type="NCBI Taxonomy" id="103762"/>
    <lineage>
        <taxon>Eukaryota</taxon>
        <taxon>Viridiplantae</taxon>
        <taxon>Streptophyta</taxon>
        <taxon>Embryophyta</taxon>
        <taxon>Tracheophyta</taxon>
        <taxon>Spermatophyta</taxon>
        <taxon>Magnoliopsida</taxon>
        <taxon>Liliopsida</taxon>
        <taxon>Poales</taxon>
        <taxon>Poaceae</taxon>
        <taxon>BOP clade</taxon>
        <taxon>Oryzoideae</taxon>
        <taxon>Oryzeae</taxon>
        <taxon>Zizaniinae</taxon>
        <taxon>Zizania</taxon>
    </lineage>
</organism>
<reference evidence="2" key="2">
    <citation type="submission" date="2021-02" db="EMBL/GenBank/DDBJ databases">
        <authorList>
            <person name="Kimball J.A."/>
            <person name="Haas M.W."/>
            <person name="Macchietto M."/>
            <person name="Kono T."/>
            <person name="Duquette J."/>
            <person name="Shao M."/>
        </authorList>
    </citation>
    <scope>NUCLEOTIDE SEQUENCE</scope>
    <source>
        <tissue evidence="2">Fresh leaf tissue</tissue>
    </source>
</reference>
<feature type="region of interest" description="Disordered" evidence="1">
    <location>
        <begin position="47"/>
        <end position="84"/>
    </location>
</feature>
<sequence length="129" mass="14131">MLLRSYLTRRAALQLPLPAPAAEPRLGAGGEAAAAAAAALRRCARPAWRWPPPPTHPTLSSSTSRRRAPWRRGPSLRSPRLSRGWRGSEFSDLEILIEEGIDSVVVSCHCTSARTASQRSTLILHCMRL</sequence>
<accession>A0A8J5W9V6</accession>
<name>A0A8J5W9V6_ZIZPA</name>
<gene>
    <name evidence="2" type="ORF">GUJ93_ZPchr0010g10751</name>
</gene>
<dbReference type="Proteomes" id="UP000729402">
    <property type="component" value="Unassembled WGS sequence"/>
</dbReference>
<feature type="compositionally biased region" description="Low complexity" evidence="1">
    <location>
        <begin position="71"/>
        <end position="84"/>
    </location>
</feature>
<comment type="caution">
    <text evidence="2">The sequence shown here is derived from an EMBL/GenBank/DDBJ whole genome shotgun (WGS) entry which is preliminary data.</text>
</comment>
<protein>
    <submittedName>
        <fullName evidence="2">Uncharacterized protein</fullName>
    </submittedName>
</protein>
<evidence type="ECO:0000256" key="1">
    <source>
        <dbReference type="SAM" id="MobiDB-lite"/>
    </source>
</evidence>
<evidence type="ECO:0000313" key="3">
    <source>
        <dbReference type="Proteomes" id="UP000729402"/>
    </source>
</evidence>
<reference evidence="2" key="1">
    <citation type="journal article" date="2021" name="bioRxiv">
        <title>Whole Genome Assembly and Annotation of Northern Wild Rice, Zizania palustris L., Supports a Whole Genome Duplication in the Zizania Genus.</title>
        <authorList>
            <person name="Haas M."/>
            <person name="Kono T."/>
            <person name="Macchietto M."/>
            <person name="Millas R."/>
            <person name="McGilp L."/>
            <person name="Shao M."/>
            <person name="Duquette J."/>
            <person name="Hirsch C.N."/>
            <person name="Kimball J."/>
        </authorList>
    </citation>
    <scope>NUCLEOTIDE SEQUENCE</scope>
    <source>
        <tissue evidence="2">Fresh leaf tissue</tissue>
    </source>
</reference>
<dbReference type="EMBL" id="JAAALK010000082">
    <property type="protein sequence ID" value="KAG8085190.1"/>
    <property type="molecule type" value="Genomic_DNA"/>
</dbReference>
<proteinExistence type="predicted"/>
<dbReference type="AlphaFoldDB" id="A0A8J5W9V6"/>
<keyword evidence="3" id="KW-1185">Reference proteome</keyword>
<evidence type="ECO:0000313" key="2">
    <source>
        <dbReference type="EMBL" id="KAG8085190.1"/>
    </source>
</evidence>